<sequence>MKERSPEVALHEDYATQLDGARLSFSRIDAWTISLKDLVDGVTLLGGKIRLPSVEIAQQFVYPIGPRRYLDVVYQQRSWLSL</sequence>
<dbReference type="Proteomes" id="UP000217154">
    <property type="component" value="Chromosome"/>
</dbReference>
<protein>
    <submittedName>
        <fullName evidence="1">Uncharacterized protein</fullName>
    </submittedName>
</protein>
<dbReference type="KEGG" id="vbo:CKY39_08855"/>
<gene>
    <name evidence="1" type="ORF">CKY39_08855</name>
</gene>
<organism evidence="1 2">
    <name type="scientific">Variovorax boronicumulans</name>
    <dbReference type="NCBI Taxonomy" id="436515"/>
    <lineage>
        <taxon>Bacteria</taxon>
        <taxon>Pseudomonadati</taxon>
        <taxon>Pseudomonadota</taxon>
        <taxon>Betaproteobacteria</taxon>
        <taxon>Burkholderiales</taxon>
        <taxon>Comamonadaceae</taxon>
        <taxon>Variovorax</taxon>
    </lineage>
</organism>
<accession>A0A250DFZ8</accession>
<proteinExistence type="predicted"/>
<reference evidence="1 2" key="1">
    <citation type="submission" date="2017-09" db="EMBL/GenBank/DDBJ databases">
        <title>The diverse metabolic capabilities of V. boronicumulans make it an excellent choice for continued studies on novel biodegradation.</title>
        <authorList>
            <person name="Sun S."/>
        </authorList>
    </citation>
    <scope>NUCLEOTIDE SEQUENCE [LARGE SCALE GENOMIC DNA]</scope>
    <source>
        <strain evidence="1 2">J1</strain>
    </source>
</reference>
<name>A0A250DFZ8_9BURK</name>
<evidence type="ECO:0000313" key="2">
    <source>
        <dbReference type="Proteomes" id="UP000217154"/>
    </source>
</evidence>
<dbReference type="AlphaFoldDB" id="A0A250DFZ8"/>
<dbReference type="EMBL" id="CP023284">
    <property type="protein sequence ID" value="ATA53305.1"/>
    <property type="molecule type" value="Genomic_DNA"/>
</dbReference>
<evidence type="ECO:0000313" key="1">
    <source>
        <dbReference type="EMBL" id="ATA53305.1"/>
    </source>
</evidence>